<comment type="similarity">
    <text evidence="2">Belongs to the WD repeat MET30/SCONB/SCON-2 family.</text>
</comment>
<keyword evidence="4" id="KW-0677">Repeat</keyword>
<dbReference type="Pfam" id="PF00646">
    <property type="entry name" value="F-box"/>
    <property type="match status" value="1"/>
</dbReference>
<dbReference type="PROSITE" id="PS50181">
    <property type="entry name" value="FBOX"/>
    <property type="match status" value="1"/>
</dbReference>
<evidence type="ECO:0000256" key="4">
    <source>
        <dbReference type="ARBA" id="ARBA00022737"/>
    </source>
</evidence>
<protein>
    <recommendedName>
        <fullName evidence="6">F-box domain-containing protein</fullName>
    </recommendedName>
</protein>
<evidence type="ECO:0000259" key="6">
    <source>
        <dbReference type="PROSITE" id="PS50181"/>
    </source>
</evidence>
<feature type="repeat" description="WD" evidence="5">
    <location>
        <begin position="129"/>
        <end position="170"/>
    </location>
</feature>
<dbReference type="Gene3D" id="1.20.1280.50">
    <property type="match status" value="1"/>
</dbReference>
<dbReference type="InterPro" id="IPR015943">
    <property type="entry name" value="WD40/YVTN_repeat-like_dom_sf"/>
</dbReference>
<dbReference type="InterPro" id="IPR001680">
    <property type="entry name" value="WD40_rpt"/>
</dbReference>
<dbReference type="SUPFAM" id="SSF81383">
    <property type="entry name" value="F-box domain"/>
    <property type="match status" value="1"/>
</dbReference>
<evidence type="ECO:0000256" key="1">
    <source>
        <dbReference type="ARBA" id="ARBA00004906"/>
    </source>
</evidence>
<dbReference type="SUPFAM" id="SSF50978">
    <property type="entry name" value="WD40 repeat-like"/>
    <property type="match status" value="1"/>
</dbReference>
<gene>
    <name evidence="7" type="ORF">Q9L58_003112</name>
</gene>
<organism evidence="7 8">
    <name type="scientific">Discina gigas</name>
    <dbReference type="NCBI Taxonomy" id="1032678"/>
    <lineage>
        <taxon>Eukaryota</taxon>
        <taxon>Fungi</taxon>
        <taxon>Dikarya</taxon>
        <taxon>Ascomycota</taxon>
        <taxon>Pezizomycotina</taxon>
        <taxon>Pezizomycetes</taxon>
        <taxon>Pezizales</taxon>
        <taxon>Discinaceae</taxon>
        <taxon>Discina</taxon>
    </lineage>
</organism>
<keyword evidence="8" id="KW-1185">Reference proteome</keyword>
<name>A0ABR3GPQ9_9PEZI</name>
<proteinExistence type="inferred from homology"/>
<dbReference type="PANTHER" id="PTHR19872">
    <property type="entry name" value="UBIQUITIN LIGASE SPECIFICITY FACTOR/HREP PROTEIN"/>
    <property type="match status" value="1"/>
</dbReference>
<dbReference type="SMART" id="SM00320">
    <property type="entry name" value="WD40"/>
    <property type="match status" value="3"/>
</dbReference>
<dbReference type="InterPro" id="IPR036047">
    <property type="entry name" value="F-box-like_dom_sf"/>
</dbReference>
<evidence type="ECO:0000256" key="2">
    <source>
        <dbReference type="ARBA" id="ARBA00007968"/>
    </source>
</evidence>
<sequence length="472" mass="53157">MTSEGRSWTRDFISELPLELSRIVLSLLDITDIFICSAVSRTWRSHTLVDDSLYLSHILRKYNNLTHGRDPIRPGANMARELIERFPKLSASSYFSNASSLRDLALRDLYLLKQWKSGIPWRKTDLNISLEHTDVILSVLVDPLYSLVVSGDRSGKVVFWSTQTEKVISSFILEDEDSQRFPGARLPVSAMALEGEYLVIGTWFADLRDNQGMMVHIARRDSEAKSTETRAFSLVGSFPVPSPVISILLEGTTCIVGCHDGEISFWSIGVPEVDPLSSSEAVYCPNYLLNIQIPSSGPPRQENISMYYRKPFLFTSSNLVSQVTPKSRRMDRNNKRDLWEYGERDITIKDFSGSQIKLPPDHLCLLNPSRDEGDLLVAWPDVSIYSVGNFNPSMIWTPKSDLLVDKAHDSSMRCLDTVDGFFLTGSFDHVCILSYTVFPGFRTNSSTRLSAYSGKMVLRFANPSNTVEMSTV</sequence>
<comment type="pathway">
    <text evidence="1">Protein modification; protein ubiquitination.</text>
</comment>
<evidence type="ECO:0000313" key="7">
    <source>
        <dbReference type="EMBL" id="KAL0637890.1"/>
    </source>
</evidence>
<dbReference type="InterPro" id="IPR051075">
    <property type="entry name" value="SCF_subunit_WD-repeat"/>
</dbReference>
<evidence type="ECO:0000256" key="3">
    <source>
        <dbReference type="ARBA" id="ARBA00022574"/>
    </source>
</evidence>
<dbReference type="InterPro" id="IPR036322">
    <property type="entry name" value="WD40_repeat_dom_sf"/>
</dbReference>
<feature type="domain" description="F-box" evidence="6">
    <location>
        <begin position="10"/>
        <end position="62"/>
    </location>
</feature>
<dbReference type="Proteomes" id="UP001447188">
    <property type="component" value="Unassembled WGS sequence"/>
</dbReference>
<dbReference type="InterPro" id="IPR001810">
    <property type="entry name" value="F-box_dom"/>
</dbReference>
<dbReference type="PANTHER" id="PTHR19872:SF7">
    <property type="entry name" value="F-BOX AND WD REPEAT DOMAIN CONTAINING PROTEIN 10B-RELATED"/>
    <property type="match status" value="1"/>
</dbReference>
<evidence type="ECO:0000256" key="5">
    <source>
        <dbReference type="PROSITE-ProRule" id="PRU00221"/>
    </source>
</evidence>
<dbReference type="Gene3D" id="2.130.10.10">
    <property type="entry name" value="YVTN repeat-like/Quinoprotein amine dehydrogenase"/>
    <property type="match status" value="1"/>
</dbReference>
<comment type="caution">
    <text evidence="7">The sequence shown here is derived from an EMBL/GenBank/DDBJ whole genome shotgun (WGS) entry which is preliminary data.</text>
</comment>
<evidence type="ECO:0000313" key="8">
    <source>
        <dbReference type="Proteomes" id="UP001447188"/>
    </source>
</evidence>
<keyword evidence="3 5" id="KW-0853">WD repeat</keyword>
<dbReference type="EMBL" id="JBBBZM010000029">
    <property type="protein sequence ID" value="KAL0637890.1"/>
    <property type="molecule type" value="Genomic_DNA"/>
</dbReference>
<reference evidence="7 8" key="1">
    <citation type="submission" date="2024-02" db="EMBL/GenBank/DDBJ databases">
        <title>Discinaceae phylogenomics.</title>
        <authorList>
            <person name="Dirks A.C."/>
            <person name="James T.Y."/>
        </authorList>
    </citation>
    <scope>NUCLEOTIDE SEQUENCE [LARGE SCALE GENOMIC DNA]</scope>
    <source>
        <strain evidence="7 8">ACD0624</strain>
    </source>
</reference>
<dbReference type="SMART" id="SM00256">
    <property type="entry name" value="FBOX"/>
    <property type="match status" value="1"/>
</dbReference>
<accession>A0ABR3GPQ9</accession>
<dbReference type="PROSITE" id="PS50082">
    <property type="entry name" value="WD_REPEATS_2"/>
    <property type="match status" value="1"/>
</dbReference>